<evidence type="ECO:0000256" key="4">
    <source>
        <dbReference type="ARBA" id="ARBA00038054"/>
    </source>
</evidence>
<evidence type="ECO:0000256" key="1">
    <source>
        <dbReference type="ARBA" id="ARBA00001917"/>
    </source>
</evidence>
<keyword evidence="6" id="KW-1185">Reference proteome</keyword>
<dbReference type="EMBL" id="JABBWE010000130">
    <property type="protein sequence ID" value="KAG1784763.1"/>
    <property type="molecule type" value="Genomic_DNA"/>
</dbReference>
<gene>
    <name evidence="5" type="ORF">HD556DRAFT_1540341</name>
</gene>
<sequence>MQANQLRARLSRVVEHRKQSVTHHKVKCKASEAHELEAEENEGKYYWFNTVTNYPPVIPFAVNDSAPGRLKDTATNLKNGQGFTVNIISKAFVKNANATAIDAPRNFDECTFITRYMR</sequence>
<evidence type="ECO:0000313" key="5">
    <source>
        <dbReference type="EMBL" id="KAG1784763.1"/>
    </source>
</evidence>
<accession>A0A9P7A980</accession>
<proteinExistence type="inferred from homology"/>
<keyword evidence="2" id="KW-0285">Flavoprotein</keyword>
<evidence type="ECO:0000313" key="6">
    <source>
        <dbReference type="Proteomes" id="UP000719766"/>
    </source>
</evidence>
<dbReference type="PANTHER" id="PTHR33798">
    <property type="entry name" value="FLAVOPROTEIN OXYGENASE"/>
    <property type="match status" value="1"/>
</dbReference>
<dbReference type="OrthoDB" id="2682321at2759"/>
<evidence type="ECO:0000256" key="3">
    <source>
        <dbReference type="ARBA" id="ARBA00022643"/>
    </source>
</evidence>
<reference evidence="5" key="1">
    <citation type="journal article" date="2020" name="New Phytol.">
        <title>Comparative genomics reveals dynamic genome evolution in host specialist ectomycorrhizal fungi.</title>
        <authorList>
            <person name="Lofgren L.A."/>
            <person name="Nguyen N.H."/>
            <person name="Vilgalys R."/>
            <person name="Ruytinx J."/>
            <person name="Liao H.L."/>
            <person name="Branco S."/>
            <person name="Kuo A."/>
            <person name="LaButti K."/>
            <person name="Lipzen A."/>
            <person name="Andreopoulos W."/>
            <person name="Pangilinan J."/>
            <person name="Riley R."/>
            <person name="Hundley H."/>
            <person name="Na H."/>
            <person name="Barry K."/>
            <person name="Grigoriev I.V."/>
            <person name="Stajich J.E."/>
            <person name="Kennedy P.G."/>
        </authorList>
    </citation>
    <scope>NUCLEOTIDE SEQUENCE</scope>
    <source>
        <strain evidence="5">S12</strain>
    </source>
</reference>
<dbReference type="AlphaFoldDB" id="A0A9P7A980"/>
<organism evidence="5 6">
    <name type="scientific">Suillus plorans</name>
    <dbReference type="NCBI Taxonomy" id="116603"/>
    <lineage>
        <taxon>Eukaryota</taxon>
        <taxon>Fungi</taxon>
        <taxon>Dikarya</taxon>
        <taxon>Basidiomycota</taxon>
        <taxon>Agaricomycotina</taxon>
        <taxon>Agaricomycetes</taxon>
        <taxon>Agaricomycetidae</taxon>
        <taxon>Boletales</taxon>
        <taxon>Suillineae</taxon>
        <taxon>Suillaceae</taxon>
        <taxon>Suillus</taxon>
    </lineage>
</organism>
<dbReference type="PANTHER" id="PTHR33798:SF5">
    <property type="entry name" value="FLAVIN REDUCTASE LIKE DOMAIN-CONTAINING PROTEIN"/>
    <property type="match status" value="1"/>
</dbReference>
<keyword evidence="3" id="KW-0288">FMN</keyword>
<name>A0A9P7A980_9AGAM</name>
<evidence type="ECO:0000256" key="2">
    <source>
        <dbReference type="ARBA" id="ARBA00022630"/>
    </source>
</evidence>
<dbReference type="SUPFAM" id="SSF50475">
    <property type="entry name" value="FMN-binding split barrel"/>
    <property type="match status" value="1"/>
</dbReference>
<dbReference type="Gene3D" id="2.30.110.10">
    <property type="entry name" value="Electron Transport, Fmn-binding Protein, Chain A"/>
    <property type="match status" value="1"/>
</dbReference>
<dbReference type="GeneID" id="64603505"/>
<dbReference type="Proteomes" id="UP000719766">
    <property type="component" value="Unassembled WGS sequence"/>
</dbReference>
<comment type="caution">
    <text evidence="5">The sequence shown here is derived from an EMBL/GenBank/DDBJ whole genome shotgun (WGS) entry which is preliminary data.</text>
</comment>
<dbReference type="RefSeq" id="XP_041152248.1">
    <property type="nucleotide sequence ID" value="XM_041309741.1"/>
</dbReference>
<protein>
    <submittedName>
        <fullName evidence="5">Uncharacterized protein</fullName>
    </submittedName>
</protein>
<dbReference type="InterPro" id="IPR012349">
    <property type="entry name" value="Split_barrel_FMN-bd"/>
</dbReference>
<comment type="cofactor">
    <cofactor evidence="1">
        <name>FMN</name>
        <dbReference type="ChEBI" id="CHEBI:58210"/>
    </cofactor>
</comment>
<comment type="similarity">
    <text evidence="4">Belongs to the flavoredoxin family.</text>
</comment>